<dbReference type="Pfam" id="PF00296">
    <property type="entry name" value="Bac_luciferase"/>
    <property type="match status" value="1"/>
</dbReference>
<dbReference type="Proteomes" id="UP000438182">
    <property type="component" value="Unassembled WGS sequence"/>
</dbReference>
<dbReference type="AlphaFoldDB" id="A0A6I4P6N8"/>
<accession>A0A6I4P6N8</accession>
<dbReference type="EMBL" id="WSTA01000121">
    <property type="protein sequence ID" value="MWC00300.1"/>
    <property type="molecule type" value="Genomic_DNA"/>
</dbReference>
<keyword evidence="4" id="KW-1185">Reference proteome</keyword>
<organism evidence="3 4">
    <name type="scientific">Agromyces seonyuensis</name>
    <dbReference type="NCBI Taxonomy" id="2662446"/>
    <lineage>
        <taxon>Bacteria</taxon>
        <taxon>Bacillati</taxon>
        <taxon>Actinomycetota</taxon>
        <taxon>Actinomycetes</taxon>
        <taxon>Micrococcales</taxon>
        <taxon>Microbacteriaceae</taxon>
        <taxon>Agromyces</taxon>
    </lineage>
</organism>
<evidence type="ECO:0000256" key="1">
    <source>
        <dbReference type="ARBA" id="ARBA00023002"/>
    </source>
</evidence>
<dbReference type="SUPFAM" id="SSF51679">
    <property type="entry name" value="Bacterial luciferase-like"/>
    <property type="match status" value="1"/>
</dbReference>
<dbReference type="RefSeq" id="WP_160426937.1">
    <property type="nucleotide sequence ID" value="NZ_WSTA01000121.1"/>
</dbReference>
<evidence type="ECO:0000313" key="3">
    <source>
        <dbReference type="EMBL" id="MWC00300.1"/>
    </source>
</evidence>
<name>A0A6I4P6N8_9MICO</name>
<comment type="caution">
    <text evidence="3">The sequence shown here is derived from an EMBL/GenBank/DDBJ whole genome shotgun (WGS) entry which is preliminary data.</text>
</comment>
<dbReference type="GO" id="GO:0016705">
    <property type="term" value="F:oxidoreductase activity, acting on paired donors, with incorporation or reduction of molecular oxygen"/>
    <property type="evidence" value="ECO:0007669"/>
    <property type="project" value="InterPro"/>
</dbReference>
<sequence length="319" mass="33281">MTRSGDTALLLPRDLPAGDVLDYARRAEAVGFDELWVVEDLGYRGGIAQASAVLAATSRIRVGIGILPAAARNSAFAAMELGTLAALFPGRLVVGLGHGMPGWMRQAGVWPASPITMLREQTEAIRGLLAGETVDVDGRYVQLDGVRLEHPPTIVPPLLAGVRGPKSLAAAGEFADGVVLAEPVTPEYLAAVRERLGAGAAEARIVAFQLAVVDEDAAAARSAVRPGLAWIGDPDWAPHIDPLDFADEFRALRAGAADREAFAAALPDAWVDRLAVVGTPEDARASVARLHAAGASAVVLIPARSAIEEVERLGAALPR</sequence>
<gene>
    <name evidence="3" type="ORF">GB864_17300</name>
</gene>
<dbReference type="CDD" id="cd01097">
    <property type="entry name" value="Tetrahydromethanopterin_reductase"/>
    <property type="match status" value="1"/>
</dbReference>
<dbReference type="InterPro" id="IPR036661">
    <property type="entry name" value="Luciferase-like_sf"/>
</dbReference>
<dbReference type="InterPro" id="IPR011251">
    <property type="entry name" value="Luciferase-like_dom"/>
</dbReference>
<dbReference type="InterPro" id="IPR050564">
    <property type="entry name" value="F420-G6PD/mer"/>
</dbReference>
<reference evidence="3 4" key="1">
    <citation type="submission" date="2019-12" db="EMBL/GenBank/DDBJ databases">
        <authorList>
            <person name="Kim Y.S."/>
        </authorList>
    </citation>
    <scope>NUCLEOTIDE SEQUENCE [LARGE SCALE GENOMIC DNA]</scope>
    <source>
        <strain evidence="3 4">MMS17-SY077</strain>
    </source>
</reference>
<evidence type="ECO:0000259" key="2">
    <source>
        <dbReference type="Pfam" id="PF00296"/>
    </source>
</evidence>
<dbReference type="PANTHER" id="PTHR43244:SF1">
    <property type="entry name" value="5,10-METHYLENETETRAHYDROMETHANOPTERIN REDUCTASE"/>
    <property type="match status" value="1"/>
</dbReference>
<proteinExistence type="predicted"/>
<protein>
    <submittedName>
        <fullName evidence="3">LLM class flavin-dependent oxidoreductase</fullName>
    </submittedName>
</protein>
<dbReference type="PANTHER" id="PTHR43244">
    <property type="match status" value="1"/>
</dbReference>
<dbReference type="Gene3D" id="3.20.20.30">
    <property type="entry name" value="Luciferase-like domain"/>
    <property type="match status" value="1"/>
</dbReference>
<evidence type="ECO:0000313" key="4">
    <source>
        <dbReference type="Proteomes" id="UP000438182"/>
    </source>
</evidence>
<feature type="domain" description="Luciferase-like" evidence="2">
    <location>
        <begin position="16"/>
        <end position="296"/>
    </location>
</feature>
<keyword evidence="1" id="KW-0560">Oxidoreductase</keyword>